<dbReference type="SUPFAM" id="SSF56801">
    <property type="entry name" value="Acetyl-CoA synthetase-like"/>
    <property type="match status" value="1"/>
</dbReference>
<protein>
    <submittedName>
        <fullName evidence="5">Propionyl-CoA synthetase</fullName>
        <ecNumber evidence="5">6.2.1.17</ecNumber>
    </submittedName>
</protein>
<feature type="domain" description="AMP-dependent synthetase/ligase" evidence="2">
    <location>
        <begin position="65"/>
        <end position="447"/>
    </location>
</feature>
<comment type="similarity">
    <text evidence="1">Belongs to the ATP-dependent AMP-binding enzyme family.</text>
</comment>
<dbReference type="InterPro" id="IPR032387">
    <property type="entry name" value="ACAS_N"/>
</dbReference>
<evidence type="ECO:0000313" key="5">
    <source>
        <dbReference type="EMBL" id="KJY83424.1"/>
    </source>
</evidence>
<reference evidence="5 6" key="1">
    <citation type="journal article" date="2015" name="BMC Genomics">
        <title>Genome mining reveals unlocked bioactive potential of marine Gram-negative bacteria.</title>
        <authorList>
            <person name="Machado H."/>
            <person name="Sonnenschein E.C."/>
            <person name="Melchiorsen J."/>
            <person name="Gram L."/>
        </authorList>
    </citation>
    <scope>NUCLEOTIDE SEQUENCE [LARGE SCALE GENOMIC DNA]</scope>
    <source>
        <strain evidence="5 6">S2757</strain>
    </source>
</reference>
<evidence type="ECO:0000259" key="3">
    <source>
        <dbReference type="Pfam" id="PF13193"/>
    </source>
</evidence>
<dbReference type="FunFam" id="3.30.300.30:FF:000017">
    <property type="entry name" value="Acyl-CoA synthetase short-chain family member 3"/>
    <property type="match status" value="1"/>
</dbReference>
<dbReference type="NCBIfam" id="NF001208">
    <property type="entry name" value="PRK00174.1"/>
    <property type="match status" value="1"/>
</dbReference>
<accession>A0A0F4NKR5</accession>
<dbReference type="RefSeq" id="WP_045955665.1">
    <property type="nucleotide sequence ID" value="NZ_JXXV01000016.1"/>
</dbReference>
<proteinExistence type="inferred from homology"/>
<dbReference type="STRING" id="579748.TW81_10580"/>
<dbReference type="PROSITE" id="PS00455">
    <property type="entry name" value="AMP_BINDING"/>
    <property type="match status" value="1"/>
</dbReference>
<keyword evidence="5" id="KW-0436">Ligase</keyword>
<evidence type="ECO:0000259" key="4">
    <source>
        <dbReference type="Pfam" id="PF16177"/>
    </source>
</evidence>
<dbReference type="AlphaFoldDB" id="A0A0F4NKR5"/>
<comment type="caution">
    <text evidence="5">The sequence shown here is derived from an EMBL/GenBank/DDBJ whole genome shotgun (WGS) entry which is preliminary data.</text>
</comment>
<dbReference type="Pfam" id="PF00501">
    <property type="entry name" value="AMP-binding"/>
    <property type="match status" value="1"/>
</dbReference>
<keyword evidence="6" id="KW-1185">Reference proteome</keyword>
<dbReference type="GO" id="GO:0050218">
    <property type="term" value="F:propionate-CoA ligase activity"/>
    <property type="evidence" value="ECO:0007669"/>
    <property type="project" value="UniProtKB-EC"/>
</dbReference>
<sequence length="625" mass="69126">MSAYQKEYQWALSQPESFWAEQSKNIDWFKAPQTILANDENGIERWFPDGELNTAWLALDYHCEQGRGEKVALIYDSPVTDSKQQFTYSQLRDQVANIAGMLAEQGVTKGDRVVIYMPMIPEAAMAMLACARLGAIHSVVFGGFAANELAVRLEDAEPKVAMTASCGIEINKVIPYKPLVDRAIMDSRWKPERVILLQRPQCEAELQSERDLDWAEALEGVKPHACVPVLATDPLYILYTSGTTGKPKGVVRDNGGHAVAMKYSMSAIYDVPQDGVYWAASDVGWVVGHSYIVYAPLIHGCTTVLFEGKPVRTPDPGAFWRVCEEYQVDVLFSAPTAFRAIKKEDPEGELIKQFNLSNLKTIFMAGERLDPPTQEWVESKTAKPVVDHWWQTETGWAIAGNPTGIEVMPIKAGSATKPIPGYQVEILDELGEPVAPNQQGFVALKRPLPPSCLPTVWRNHDRFESGYLSQFPGYYVSGDGGYLDEEGYLFIMGRIDDVINVAGHRLSTGEMEEIVGAHPAIAECAVVGVHDDLKGQLPLGLVVLKDGVKIDDLQLEGELVGKVRDQIGAVACFKHALVVERLPKTRSGKILRRTIRQIADGEQYTVPSTIDDPTSLEEIEKALHS</sequence>
<dbReference type="InterPro" id="IPR042099">
    <property type="entry name" value="ANL_N_sf"/>
</dbReference>
<gene>
    <name evidence="5" type="primary">prpE</name>
    <name evidence="5" type="ORF">TW81_10580</name>
</gene>
<dbReference type="Gene3D" id="3.40.50.12780">
    <property type="entry name" value="N-terminal domain of ligase-like"/>
    <property type="match status" value="1"/>
</dbReference>
<feature type="domain" description="Acetyl-coenzyme A synthetase N-terminal" evidence="4">
    <location>
        <begin position="4"/>
        <end position="56"/>
    </location>
</feature>
<dbReference type="InterPro" id="IPR020845">
    <property type="entry name" value="AMP-binding_CS"/>
</dbReference>
<dbReference type="InterPro" id="IPR000873">
    <property type="entry name" value="AMP-dep_synth/lig_dom"/>
</dbReference>
<feature type="domain" description="AMP-binding enzyme C-terminal" evidence="3">
    <location>
        <begin position="510"/>
        <end position="589"/>
    </location>
</feature>
<dbReference type="PATRIC" id="fig|579748.3.peg.2178"/>
<organism evidence="5 6">
    <name type="scientific">Vibrio galatheae</name>
    <dbReference type="NCBI Taxonomy" id="579748"/>
    <lineage>
        <taxon>Bacteria</taxon>
        <taxon>Pseudomonadati</taxon>
        <taxon>Pseudomonadota</taxon>
        <taxon>Gammaproteobacteria</taxon>
        <taxon>Vibrionales</taxon>
        <taxon>Vibrionaceae</taxon>
        <taxon>Vibrio</taxon>
    </lineage>
</organism>
<evidence type="ECO:0000256" key="1">
    <source>
        <dbReference type="ARBA" id="ARBA00006432"/>
    </source>
</evidence>
<evidence type="ECO:0000259" key="2">
    <source>
        <dbReference type="Pfam" id="PF00501"/>
    </source>
</evidence>
<dbReference type="Pfam" id="PF13193">
    <property type="entry name" value="AMP-binding_C"/>
    <property type="match status" value="1"/>
</dbReference>
<dbReference type="EC" id="6.2.1.17" evidence="5"/>
<dbReference type="InterPro" id="IPR045851">
    <property type="entry name" value="AMP-bd_C_sf"/>
</dbReference>
<dbReference type="PANTHER" id="PTHR43347">
    <property type="entry name" value="ACYL-COA SYNTHETASE"/>
    <property type="match status" value="1"/>
</dbReference>
<dbReference type="Pfam" id="PF16177">
    <property type="entry name" value="ACAS_N"/>
    <property type="match status" value="1"/>
</dbReference>
<dbReference type="InterPro" id="IPR025110">
    <property type="entry name" value="AMP-bd_C"/>
</dbReference>
<name>A0A0F4NKR5_9VIBR</name>
<dbReference type="EMBL" id="JXXV01000016">
    <property type="protein sequence ID" value="KJY83424.1"/>
    <property type="molecule type" value="Genomic_DNA"/>
</dbReference>
<dbReference type="GO" id="GO:0070013">
    <property type="term" value="C:intracellular organelle lumen"/>
    <property type="evidence" value="ECO:0007669"/>
    <property type="project" value="UniProtKB-ARBA"/>
</dbReference>
<dbReference type="Proteomes" id="UP000033673">
    <property type="component" value="Unassembled WGS sequence"/>
</dbReference>
<evidence type="ECO:0000313" key="6">
    <source>
        <dbReference type="Proteomes" id="UP000033673"/>
    </source>
</evidence>
<dbReference type="Gene3D" id="3.30.300.30">
    <property type="match status" value="1"/>
</dbReference>
<dbReference type="CDD" id="cd05967">
    <property type="entry name" value="PrpE"/>
    <property type="match status" value="1"/>
</dbReference>
<dbReference type="FunFam" id="3.40.50.12780:FF:000011">
    <property type="entry name" value="Acetyl-coenzyme A synthetase 2-like, mitochondrial"/>
    <property type="match status" value="1"/>
</dbReference>
<dbReference type="PANTHER" id="PTHR43347:SF3">
    <property type="entry name" value="ACYL-COA SYNTHETASE SHORT-CHAIN FAMILY MEMBER 3, MITOCHONDRIAL"/>
    <property type="match status" value="1"/>
</dbReference>